<reference evidence="2" key="1">
    <citation type="submission" date="2018-05" db="EMBL/GenBank/DDBJ databases">
        <authorList>
            <person name="Lanie J.A."/>
            <person name="Ng W.-L."/>
            <person name="Kazmierczak K.M."/>
            <person name="Andrzejewski T.M."/>
            <person name="Davidsen T.M."/>
            <person name="Wayne K.J."/>
            <person name="Tettelin H."/>
            <person name="Glass J.I."/>
            <person name="Rusch D."/>
            <person name="Podicherti R."/>
            <person name="Tsui H.-C.T."/>
            <person name="Winkler M.E."/>
        </authorList>
    </citation>
    <scope>NUCLEOTIDE SEQUENCE</scope>
</reference>
<gene>
    <name evidence="2" type="ORF">METZ01_LOCUS418895</name>
</gene>
<accession>A0A382X6Z5</accession>
<dbReference type="AlphaFoldDB" id="A0A382X6Z5"/>
<feature type="region of interest" description="Disordered" evidence="1">
    <location>
        <begin position="1"/>
        <end position="57"/>
    </location>
</feature>
<feature type="non-terminal residue" evidence="2">
    <location>
        <position position="1"/>
    </location>
</feature>
<name>A0A382X6Z5_9ZZZZ</name>
<protein>
    <submittedName>
        <fullName evidence="2">Uncharacterized protein</fullName>
    </submittedName>
</protein>
<evidence type="ECO:0000313" key="2">
    <source>
        <dbReference type="EMBL" id="SVD66041.1"/>
    </source>
</evidence>
<organism evidence="2">
    <name type="scientific">marine metagenome</name>
    <dbReference type="NCBI Taxonomy" id="408172"/>
    <lineage>
        <taxon>unclassified sequences</taxon>
        <taxon>metagenomes</taxon>
        <taxon>ecological metagenomes</taxon>
    </lineage>
</organism>
<dbReference type="EMBL" id="UINC01164936">
    <property type="protein sequence ID" value="SVD66041.1"/>
    <property type="molecule type" value="Genomic_DNA"/>
</dbReference>
<evidence type="ECO:0000256" key="1">
    <source>
        <dbReference type="SAM" id="MobiDB-lite"/>
    </source>
</evidence>
<proteinExistence type="predicted"/>
<sequence length="57" mass="5711">VKVEGDAPVPETPADPLAGEETKLQVRASASASVANNGGELHAVGSPSSLMVTRKSP</sequence>